<evidence type="ECO:0000256" key="1">
    <source>
        <dbReference type="SAM" id="MobiDB-lite"/>
    </source>
</evidence>
<dbReference type="Proteomes" id="UP000000851">
    <property type="component" value="Chromosome"/>
</dbReference>
<dbReference type="STRING" id="479433.Caci_2522"/>
<sequence length="346" mass="36155">MAAVIVLFCLAAEAGCDSHSAVSSSRANLPTIAITTTPTTPAAPSPSRSITPSAPPKTATPTTPSHSAPSSTPAPSPSSHPSAASPGTAWPNATTTGVKPGSHLTSKKGEILVTHNGAVIENIDLVGDIRVEADNVVIRNVRISAPQSSDIDQWGILQWVGHSGLTVEDSEIAGRSDTELRQAVMNAGGLVTVLRCNIHGMSKKGVYTSQGDIEDNYIHDPYWFAAADGEIDMVRVDGSPDPGTSLLVKHNALIDTTTTNSALSLFEADGGTPSRVTVEDNYMATAGWAIYAGGSTAATTDIVVKDNVFWTKFKDGYGYVTEWNPHGKGNLWSGNRSDNGKPAPLP</sequence>
<evidence type="ECO:0000313" key="3">
    <source>
        <dbReference type="Proteomes" id="UP000000851"/>
    </source>
</evidence>
<dbReference type="eggNOG" id="COG3147">
    <property type="taxonomic scope" value="Bacteria"/>
</dbReference>
<dbReference type="Gene3D" id="2.160.20.10">
    <property type="entry name" value="Single-stranded right-handed beta-helix, Pectin lyase-like"/>
    <property type="match status" value="1"/>
</dbReference>
<organism evidence="2 3">
    <name type="scientific">Catenulispora acidiphila (strain DSM 44928 / JCM 14897 / NBRC 102108 / NRRL B-24433 / ID139908)</name>
    <dbReference type="NCBI Taxonomy" id="479433"/>
    <lineage>
        <taxon>Bacteria</taxon>
        <taxon>Bacillati</taxon>
        <taxon>Actinomycetota</taxon>
        <taxon>Actinomycetes</taxon>
        <taxon>Catenulisporales</taxon>
        <taxon>Catenulisporaceae</taxon>
        <taxon>Catenulispora</taxon>
    </lineage>
</organism>
<keyword evidence="3" id="KW-1185">Reference proteome</keyword>
<dbReference type="EMBL" id="CP001700">
    <property type="protein sequence ID" value="ACU71440.1"/>
    <property type="molecule type" value="Genomic_DNA"/>
</dbReference>
<dbReference type="KEGG" id="cai:Caci_2522"/>
<protein>
    <recommendedName>
        <fullName evidence="4">Right handed beta helix domain-containing protein</fullName>
    </recommendedName>
</protein>
<name>C7PXI7_CATAD</name>
<reference evidence="2 3" key="1">
    <citation type="journal article" date="2009" name="Stand. Genomic Sci.">
        <title>Complete genome sequence of Catenulispora acidiphila type strain (ID 139908).</title>
        <authorList>
            <person name="Copeland A."/>
            <person name="Lapidus A."/>
            <person name="Glavina Del Rio T."/>
            <person name="Nolan M."/>
            <person name="Lucas S."/>
            <person name="Chen F."/>
            <person name="Tice H."/>
            <person name="Cheng J.F."/>
            <person name="Bruce D."/>
            <person name="Goodwin L."/>
            <person name="Pitluck S."/>
            <person name="Mikhailova N."/>
            <person name="Pati A."/>
            <person name="Ivanova N."/>
            <person name="Mavromatis K."/>
            <person name="Chen A."/>
            <person name="Palaniappan K."/>
            <person name="Chain P."/>
            <person name="Land M."/>
            <person name="Hauser L."/>
            <person name="Chang Y.J."/>
            <person name="Jeffries C.D."/>
            <person name="Chertkov O."/>
            <person name="Brettin T."/>
            <person name="Detter J.C."/>
            <person name="Han C."/>
            <person name="Ali Z."/>
            <person name="Tindall B.J."/>
            <person name="Goker M."/>
            <person name="Bristow J."/>
            <person name="Eisen J.A."/>
            <person name="Markowitz V."/>
            <person name="Hugenholtz P."/>
            <person name="Kyrpides N.C."/>
            <person name="Klenk H.P."/>
        </authorList>
    </citation>
    <scope>NUCLEOTIDE SEQUENCE [LARGE SCALE GENOMIC DNA]</scope>
    <source>
        <strain evidence="3">DSM 44928 / JCM 14897 / NBRC 102108 / NRRL B-24433 / ID139908</strain>
    </source>
</reference>
<dbReference type="HOGENOM" id="CLU_068850_0_0_11"/>
<dbReference type="AlphaFoldDB" id="C7PXI7"/>
<feature type="compositionally biased region" description="Low complexity" evidence="1">
    <location>
        <begin position="79"/>
        <end position="89"/>
    </location>
</feature>
<gene>
    <name evidence="2" type="ordered locus">Caci_2522</name>
</gene>
<dbReference type="SUPFAM" id="SSF51126">
    <property type="entry name" value="Pectin lyase-like"/>
    <property type="match status" value="1"/>
</dbReference>
<feature type="region of interest" description="Disordered" evidence="1">
    <location>
        <begin position="35"/>
        <end position="104"/>
    </location>
</feature>
<dbReference type="InterPro" id="IPR012334">
    <property type="entry name" value="Pectin_lyas_fold"/>
</dbReference>
<evidence type="ECO:0000313" key="2">
    <source>
        <dbReference type="EMBL" id="ACU71440.1"/>
    </source>
</evidence>
<feature type="compositionally biased region" description="Low complexity" evidence="1">
    <location>
        <begin position="35"/>
        <end position="71"/>
    </location>
</feature>
<dbReference type="InParanoid" id="C7PXI7"/>
<proteinExistence type="predicted"/>
<accession>C7PXI7</accession>
<evidence type="ECO:0008006" key="4">
    <source>
        <dbReference type="Google" id="ProtNLM"/>
    </source>
</evidence>
<dbReference type="InterPro" id="IPR011050">
    <property type="entry name" value="Pectin_lyase_fold/virulence"/>
</dbReference>